<dbReference type="EMBL" id="CABIJS010000018">
    <property type="protein sequence ID" value="VUZ39528.1"/>
    <property type="molecule type" value="Genomic_DNA"/>
</dbReference>
<keyword evidence="2 5" id="KW-0812">Transmembrane</keyword>
<evidence type="ECO:0000313" key="8">
    <source>
        <dbReference type="Proteomes" id="UP000321570"/>
    </source>
</evidence>
<dbReference type="CDD" id="cd14978">
    <property type="entry name" value="7tmA_FMRFamide_R-like"/>
    <property type="match status" value="1"/>
</dbReference>
<gene>
    <name evidence="7" type="ORF">WMSIL1_LOCUS811</name>
</gene>
<dbReference type="Pfam" id="PF00001">
    <property type="entry name" value="7tm_1"/>
    <property type="match status" value="1"/>
</dbReference>
<reference evidence="7 8" key="1">
    <citation type="submission" date="2019-07" db="EMBL/GenBank/DDBJ databases">
        <authorList>
            <person name="Jastrzebski P J."/>
            <person name="Paukszto L."/>
            <person name="Jastrzebski P J."/>
        </authorList>
    </citation>
    <scope>NUCLEOTIDE SEQUENCE [LARGE SCALE GENOMIC DNA]</scope>
    <source>
        <strain evidence="7 8">WMS-il1</strain>
    </source>
</reference>
<evidence type="ECO:0000259" key="6">
    <source>
        <dbReference type="PROSITE" id="PS50262"/>
    </source>
</evidence>
<dbReference type="SUPFAM" id="SSF81321">
    <property type="entry name" value="Family A G protein-coupled receptor-like"/>
    <property type="match status" value="1"/>
</dbReference>
<feature type="transmembrane region" description="Helical" evidence="5">
    <location>
        <begin position="207"/>
        <end position="233"/>
    </location>
</feature>
<feature type="transmembrane region" description="Helical" evidence="5">
    <location>
        <begin position="66"/>
        <end position="84"/>
    </location>
</feature>
<dbReference type="AlphaFoldDB" id="A0A564XYB0"/>
<keyword evidence="3 5" id="KW-1133">Transmembrane helix</keyword>
<feature type="transmembrane region" description="Helical" evidence="5">
    <location>
        <begin position="153"/>
        <end position="174"/>
    </location>
</feature>
<evidence type="ECO:0000256" key="3">
    <source>
        <dbReference type="ARBA" id="ARBA00022989"/>
    </source>
</evidence>
<evidence type="ECO:0000256" key="2">
    <source>
        <dbReference type="ARBA" id="ARBA00022692"/>
    </source>
</evidence>
<dbReference type="Proteomes" id="UP000321570">
    <property type="component" value="Unassembled WGS sequence"/>
</dbReference>
<protein>
    <recommendedName>
        <fullName evidence="6">G-protein coupled receptors family 1 profile domain-containing protein</fullName>
    </recommendedName>
</protein>
<dbReference type="GO" id="GO:0004930">
    <property type="term" value="F:G protein-coupled receptor activity"/>
    <property type="evidence" value="ECO:0007669"/>
    <property type="project" value="InterPro"/>
</dbReference>
<sequence length="378" mass="43376">MKEALQAVSGAQSVSQGKSPVDIYYSMIFKIGYVYMQPWICIIGFVLNIINSYIFCRKTFSSTPAYVLVLALSIVDAITLGLRIPQGLTHYRGSQTAQTIAINAYIYATYAEIPITNMTENMSAWLTVCLALERYVAMRHWNFARQYCSRRNTIRVIIGIAVVSIIFNLPYFMIHRINVQRSQNGTLKVTSSVTELKRSKFYAFYSWFRMATVQIIPLVVLCILNVLLIAIVYHHNKKLDKKSELERNINRLSLGGEALTSDEGCLSDPNLNDLISIQQYHLNTLQKKRIAQRKLNILLIAVILLFLFGAIPQAFSYARIFEVFGICKEDFHNCITYSIYRMVTTNIALISYGLTFFLYVSLNRHFRNELRKCRPICI</sequence>
<dbReference type="Gene3D" id="1.20.1070.10">
    <property type="entry name" value="Rhodopsin 7-helix transmembrane proteins"/>
    <property type="match status" value="1"/>
</dbReference>
<dbReference type="GO" id="GO:0016020">
    <property type="term" value="C:membrane"/>
    <property type="evidence" value="ECO:0007669"/>
    <property type="project" value="UniProtKB-SubCell"/>
</dbReference>
<evidence type="ECO:0000256" key="1">
    <source>
        <dbReference type="ARBA" id="ARBA00004370"/>
    </source>
</evidence>
<accession>A0A564XYB0</accession>
<feature type="transmembrane region" description="Helical" evidence="5">
    <location>
        <begin position="295"/>
        <end position="318"/>
    </location>
</feature>
<keyword evidence="4 5" id="KW-0472">Membrane</keyword>
<dbReference type="InterPro" id="IPR000276">
    <property type="entry name" value="GPCR_Rhodpsn"/>
</dbReference>
<dbReference type="InterPro" id="IPR052954">
    <property type="entry name" value="GPCR-Ligand_Int"/>
</dbReference>
<comment type="subcellular location">
    <subcellularLocation>
        <location evidence="1">Membrane</location>
    </subcellularLocation>
</comment>
<evidence type="ECO:0000313" key="7">
    <source>
        <dbReference type="EMBL" id="VUZ39528.1"/>
    </source>
</evidence>
<evidence type="ECO:0000256" key="5">
    <source>
        <dbReference type="SAM" id="Phobius"/>
    </source>
</evidence>
<evidence type="ECO:0000256" key="4">
    <source>
        <dbReference type="ARBA" id="ARBA00023136"/>
    </source>
</evidence>
<dbReference type="InterPro" id="IPR017452">
    <property type="entry name" value="GPCR_Rhodpsn_7TM"/>
</dbReference>
<dbReference type="PANTHER" id="PTHR46641:SF2">
    <property type="entry name" value="FMRFAMIDE RECEPTOR"/>
    <property type="match status" value="1"/>
</dbReference>
<feature type="domain" description="G-protein coupled receptors family 1 profile" evidence="6">
    <location>
        <begin position="47"/>
        <end position="359"/>
    </location>
</feature>
<keyword evidence="8" id="KW-1185">Reference proteome</keyword>
<feature type="transmembrane region" description="Helical" evidence="5">
    <location>
        <begin position="33"/>
        <end position="54"/>
    </location>
</feature>
<dbReference type="PROSITE" id="PS50262">
    <property type="entry name" value="G_PROTEIN_RECEP_F1_2"/>
    <property type="match status" value="1"/>
</dbReference>
<proteinExistence type="predicted"/>
<name>A0A564XYB0_HYMDI</name>
<feature type="non-terminal residue" evidence="7">
    <location>
        <position position="378"/>
    </location>
</feature>
<feature type="transmembrane region" description="Helical" evidence="5">
    <location>
        <begin position="338"/>
        <end position="362"/>
    </location>
</feature>
<dbReference type="PANTHER" id="PTHR46641">
    <property type="entry name" value="FMRFAMIDE RECEPTOR-RELATED"/>
    <property type="match status" value="1"/>
</dbReference>
<organism evidence="7 8">
    <name type="scientific">Hymenolepis diminuta</name>
    <name type="common">Rat tapeworm</name>
    <dbReference type="NCBI Taxonomy" id="6216"/>
    <lineage>
        <taxon>Eukaryota</taxon>
        <taxon>Metazoa</taxon>
        <taxon>Spiralia</taxon>
        <taxon>Lophotrochozoa</taxon>
        <taxon>Platyhelminthes</taxon>
        <taxon>Cestoda</taxon>
        <taxon>Eucestoda</taxon>
        <taxon>Cyclophyllidea</taxon>
        <taxon>Hymenolepididae</taxon>
        <taxon>Hymenolepis</taxon>
    </lineage>
</organism>